<dbReference type="Proteomes" id="UP001054837">
    <property type="component" value="Unassembled WGS sequence"/>
</dbReference>
<dbReference type="PANTHER" id="PTHR21393">
    <property type="entry name" value="MITOCHONDRIAL 28S RIBOSOMAL PROTEIN S27"/>
    <property type="match status" value="1"/>
</dbReference>
<evidence type="ECO:0000313" key="2">
    <source>
        <dbReference type="EMBL" id="GIY70376.1"/>
    </source>
</evidence>
<evidence type="ECO:0000313" key="3">
    <source>
        <dbReference type="Proteomes" id="UP001054837"/>
    </source>
</evidence>
<dbReference type="PANTHER" id="PTHR21393:SF0">
    <property type="entry name" value="SMALL RIBOSOMAL SUBUNIT PROTEIN MS27"/>
    <property type="match status" value="1"/>
</dbReference>
<evidence type="ECO:0000256" key="1">
    <source>
        <dbReference type="ARBA" id="ARBA00004173"/>
    </source>
</evidence>
<name>A0AAV4VJQ4_9ARAC</name>
<dbReference type="InterPro" id="IPR019266">
    <property type="entry name" value="Ribosomal_mS27"/>
</dbReference>
<accession>A0AAV4VJQ4</accession>
<comment type="caution">
    <text evidence="2">The sequence shown here is derived from an EMBL/GenBank/DDBJ whole genome shotgun (WGS) entry which is preliminary data.</text>
</comment>
<keyword evidence="2" id="KW-0689">Ribosomal protein</keyword>
<dbReference type="Gene3D" id="1.25.40.10">
    <property type="entry name" value="Tetratricopeptide repeat domain"/>
    <property type="match status" value="1"/>
</dbReference>
<comment type="subcellular location">
    <subcellularLocation>
        <location evidence="1">Mitochondrion</location>
    </subcellularLocation>
</comment>
<dbReference type="EMBL" id="BPLQ01013154">
    <property type="protein sequence ID" value="GIY70376.1"/>
    <property type="molecule type" value="Genomic_DNA"/>
</dbReference>
<keyword evidence="2" id="KW-0687">Ribonucleoprotein</keyword>
<proteinExistence type="predicted"/>
<dbReference type="InterPro" id="IPR034913">
    <property type="entry name" value="mS27/PTCD2"/>
</dbReference>
<dbReference type="GO" id="GO:0005739">
    <property type="term" value="C:mitochondrion"/>
    <property type="evidence" value="ECO:0007669"/>
    <property type="project" value="UniProtKB-SubCell"/>
</dbReference>
<gene>
    <name evidence="2" type="primary">MRPS27</name>
    <name evidence="2" type="ORF">CDAR_61971</name>
</gene>
<dbReference type="GO" id="GO:0005840">
    <property type="term" value="C:ribosome"/>
    <property type="evidence" value="ECO:0007669"/>
    <property type="project" value="UniProtKB-KW"/>
</dbReference>
<dbReference type="InterPro" id="IPR011990">
    <property type="entry name" value="TPR-like_helical_dom_sf"/>
</dbReference>
<organism evidence="2 3">
    <name type="scientific">Caerostris darwini</name>
    <dbReference type="NCBI Taxonomy" id="1538125"/>
    <lineage>
        <taxon>Eukaryota</taxon>
        <taxon>Metazoa</taxon>
        <taxon>Ecdysozoa</taxon>
        <taxon>Arthropoda</taxon>
        <taxon>Chelicerata</taxon>
        <taxon>Arachnida</taxon>
        <taxon>Araneae</taxon>
        <taxon>Araneomorphae</taxon>
        <taxon>Entelegynae</taxon>
        <taxon>Araneoidea</taxon>
        <taxon>Araneidae</taxon>
        <taxon>Caerostris</taxon>
    </lineage>
</organism>
<keyword evidence="3" id="KW-1185">Reference proteome</keyword>
<reference evidence="2 3" key="1">
    <citation type="submission" date="2021-06" db="EMBL/GenBank/DDBJ databases">
        <title>Caerostris darwini draft genome.</title>
        <authorList>
            <person name="Kono N."/>
            <person name="Arakawa K."/>
        </authorList>
    </citation>
    <scope>NUCLEOTIDE SEQUENCE [LARGE SCALE GENOMIC DNA]</scope>
</reference>
<sequence length="409" mass="48232">MQTTAIRGIVTEAYLCEEEWAKRLENPLLKNIKMEQYFVETDKKFGTKRLVSGVDIDIFANNIQDESKLDELEHLLYRFRRTKRATEIMDSTNYAVIRAFLKFKQYESLMRILKDRENYGIFPDLFSYNILISTFLKEKLYEEAASTAILMMLQEDFSNKISCVLGVYSCQVFLNNCSMDELSVNAEENLEDDLSEAEKNLGVRRVPFLKNPWFDDHFDITNPKHLIGKTFYLLGRNIDNVVGRSYQIIGLAMYEKWEKAATLLNTLIQSKNATILNASVEKTRELIQEIPEDGEKTKEKLFNQFNDLFDKMKLEAKIEEGDLMAELELHLNAVTANEKEDIEGMKQLFSKWEKERKEALDQQNADIDRDRRLKIIQEKKEQLYWKEKFLFFFENEDKILEELKKPKRT</sequence>
<dbReference type="AlphaFoldDB" id="A0AAV4VJQ4"/>
<dbReference type="Pfam" id="PF10037">
    <property type="entry name" value="MRP-S27"/>
    <property type="match status" value="1"/>
</dbReference>
<protein>
    <submittedName>
        <fullName evidence="2">28S ribosomal protein S27, mitochondrial</fullName>
    </submittedName>
</protein>